<keyword evidence="4" id="KW-1185">Reference proteome</keyword>
<dbReference type="PANTHER" id="PTHR38781:SF1">
    <property type="entry name" value="ANTITOXIN DINJ-RELATED"/>
    <property type="match status" value="1"/>
</dbReference>
<dbReference type="Proteomes" id="UP000218542">
    <property type="component" value="Unassembled WGS sequence"/>
</dbReference>
<protein>
    <submittedName>
        <fullName evidence="3">Antitoxin of YafQ-DinJ toxin-antitoxin system</fullName>
    </submittedName>
</protein>
<accession>A0A286TZH9</accession>
<name>A0A286TZH9_9BACT</name>
<dbReference type="GO" id="GO:0006351">
    <property type="term" value="P:DNA-templated transcription"/>
    <property type="evidence" value="ECO:0007669"/>
    <property type="project" value="TreeGrafter"/>
</dbReference>
<sequence>MEKSATVHARIEPKTKKKAEGVLKKLGMSPTEAIRLFYNQICLCGGIPFPLLIPNETTKKTLKKSSQDEDVQSFDSLEEMFDSWEK</sequence>
<dbReference type="InterPro" id="IPR026262">
    <property type="entry name" value="DinJ"/>
</dbReference>
<comment type="similarity">
    <text evidence="1">Belongs to the RelB/DinJ antitoxin family.</text>
</comment>
<dbReference type="PANTHER" id="PTHR38781">
    <property type="entry name" value="ANTITOXIN DINJ-RELATED"/>
    <property type="match status" value="1"/>
</dbReference>
<dbReference type="EMBL" id="BAOS01000022">
    <property type="protein sequence ID" value="GAX61309.1"/>
    <property type="molecule type" value="Genomic_DNA"/>
</dbReference>
<keyword evidence="2" id="KW-1277">Toxin-antitoxin system</keyword>
<reference evidence="4" key="1">
    <citation type="journal article" date="2017" name="Environ. Microbiol. Rep.">
        <title>Genetic Diversity of Marine Anaerobic Ammonium-Oxidizing Bacteria as Revealed by Genomic and Proteomic Analyses of 'Candidatus Scalindua japonica'.</title>
        <authorList>
            <person name="Oshiki M."/>
            <person name="Mizuto K."/>
            <person name="Kimura Z."/>
            <person name="Kindaichi T."/>
            <person name="Satoh H."/>
            <person name="Okabe S."/>
        </authorList>
    </citation>
    <scope>NUCLEOTIDE SEQUENCE [LARGE SCALE GENOMIC DNA]</scope>
    <source>
        <strain evidence="4">husup-a2</strain>
    </source>
</reference>
<dbReference type="PIRSF" id="PIRSF003108">
    <property type="entry name" value="DinJ"/>
    <property type="match status" value="1"/>
</dbReference>
<dbReference type="AlphaFoldDB" id="A0A286TZH9"/>
<evidence type="ECO:0000313" key="3">
    <source>
        <dbReference type="EMBL" id="GAX61309.1"/>
    </source>
</evidence>
<dbReference type="OrthoDB" id="9804867at2"/>
<dbReference type="GO" id="GO:0015643">
    <property type="term" value="F:toxic substance binding"/>
    <property type="evidence" value="ECO:0007669"/>
    <property type="project" value="InterPro"/>
</dbReference>
<dbReference type="GO" id="GO:0006355">
    <property type="term" value="P:regulation of DNA-templated transcription"/>
    <property type="evidence" value="ECO:0007669"/>
    <property type="project" value="InterPro"/>
</dbReference>
<proteinExistence type="inferred from homology"/>
<dbReference type="NCBIfam" id="TIGR02384">
    <property type="entry name" value="RelB_DinJ"/>
    <property type="match status" value="1"/>
</dbReference>
<dbReference type="RefSeq" id="WP_096894698.1">
    <property type="nucleotide sequence ID" value="NZ_BAOS01000022.1"/>
</dbReference>
<dbReference type="GO" id="GO:0044010">
    <property type="term" value="P:single-species biofilm formation"/>
    <property type="evidence" value="ECO:0007669"/>
    <property type="project" value="InterPro"/>
</dbReference>
<dbReference type="GO" id="GO:0000987">
    <property type="term" value="F:cis-regulatory region sequence-specific DNA binding"/>
    <property type="evidence" value="ECO:0007669"/>
    <property type="project" value="InterPro"/>
</dbReference>
<evidence type="ECO:0000256" key="2">
    <source>
        <dbReference type="ARBA" id="ARBA00022649"/>
    </source>
</evidence>
<dbReference type="Pfam" id="PF04221">
    <property type="entry name" value="RelB"/>
    <property type="match status" value="1"/>
</dbReference>
<dbReference type="Gene3D" id="1.10.1220.10">
    <property type="entry name" value="Met repressor-like"/>
    <property type="match status" value="1"/>
</dbReference>
<dbReference type="InterPro" id="IPR007337">
    <property type="entry name" value="RelB/DinJ"/>
</dbReference>
<dbReference type="InterPro" id="IPR013321">
    <property type="entry name" value="Arc_rbn_hlx_hlx"/>
</dbReference>
<evidence type="ECO:0000256" key="1">
    <source>
        <dbReference type="ARBA" id="ARBA00010562"/>
    </source>
</evidence>
<comment type="caution">
    <text evidence="3">The sequence shown here is derived from an EMBL/GenBank/DDBJ whole genome shotgun (WGS) entry which is preliminary data.</text>
</comment>
<organism evidence="3 4">
    <name type="scientific">Candidatus Scalindua japonica</name>
    <dbReference type="NCBI Taxonomy" id="1284222"/>
    <lineage>
        <taxon>Bacteria</taxon>
        <taxon>Pseudomonadati</taxon>
        <taxon>Planctomycetota</taxon>
        <taxon>Candidatus Brocadiia</taxon>
        <taxon>Candidatus Brocadiales</taxon>
        <taxon>Candidatus Scalinduaceae</taxon>
        <taxon>Candidatus Scalindua</taxon>
    </lineage>
</organism>
<evidence type="ECO:0000313" key="4">
    <source>
        <dbReference type="Proteomes" id="UP000218542"/>
    </source>
</evidence>
<gene>
    <name evidence="3" type="ORF">SCALIN_C22_0018</name>
</gene>